<accession>A0A7W9KN28</accession>
<keyword evidence="4" id="KW-1185">Reference proteome</keyword>
<keyword evidence="1" id="KW-0378">Hydrolase</keyword>
<reference evidence="3 4" key="1">
    <citation type="submission" date="2020-08" db="EMBL/GenBank/DDBJ databases">
        <title>Sequencing the genomes of 1000 actinobacteria strains.</title>
        <authorList>
            <person name="Klenk H.-P."/>
        </authorList>
    </citation>
    <scope>NUCLEOTIDE SEQUENCE [LARGE SCALE GENOMIC DNA]</scope>
    <source>
        <strain evidence="3 4">DSM 43851</strain>
    </source>
</reference>
<evidence type="ECO:0000256" key="1">
    <source>
        <dbReference type="ARBA" id="ARBA00022801"/>
    </source>
</evidence>
<dbReference type="InterPro" id="IPR000073">
    <property type="entry name" value="AB_hydrolase_1"/>
</dbReference>
<dbReference type="PRINTS" id="PR00412">
    <property type="entry name" value="EPOXHYDRLASE"/>
</dbReference>
<dbReference type="PANTHER" id="PTHR43329">
    <property type="entry name" value="EPOXIDE HYDROLASE"/>
    <property type="match status" value="1"/>
</dbReference>
<feature type="domain" description="AB hydrolase-1" evidence="2">
    <location>
        <begin position="25"/>
        <end position="264"/>
    </location>
</feature>
<dbReference type="Proteomes" id="UP000585638">
    <property type="component" value="Unassembled WGS sequence"/>
</dbReference>
<dbReference type="AlphaFoldDB" id="A0A7W9KN28"/>
<dbReference type="InterPro" id="IPR029058">
    <property type="entry name" value="AB_hydrolase_fold"/>
</dbReference>
<gene>
    <name evidence="3" type="ORF">BJ998_006784</name>
</gene>
<dbReference type="Pfam" id="PF00561">
    <property type="entry name" value="Abhydrolase_1"/>
    <property type="match status" value="1"/>
</dbReference>
<dbReference type="EMBL" id="JACHIR010000001">
    <property type="protein sequence ID" value="MBB5895588.1"/>
    <property type="molecule type" value="Genomic_DNA"/>
</dbReference>
<sequence>MESLTITLGEHVFDALAAGPADGDLVLLLHGYPEFADCWTEELTALGAAGYRAVAVDQRGYSPGARPTSVSDYTVDNLVSDALGFADSQGGGRFHLVAHDWGGAVAWTLAGAHSDRLKSLTVLATPHPQALHAAVQSDRDQYEKFAYIRLFRGNVGGAEQAVLADNGNRLRAAYGGRVSEELVERNVKRLSEPGVLTAALNWYRAVATDDLDIPAGRVSAPTLFVWGSEDQALGRTAAEATKDWVDGPYRFVELAGASHWLPEDSADKVIPLLLEHLAANKD</sequence>
<dbReference type="InterPro" id="IPR000639">
    <property type="entry name" value="Epox_hydrolase-like"/>
</dbReference>
<name>A0A7W9KN28_9PSEU</name>
<comment type="caution">
    <text evidence="3">The sequence shown here is derived from an EMBL/GenBank/DDBJ whole genome shotgun (WGS) entry which is preliminary data.</text>
</comment>
<evidence type="ECO:0000259" key="2">
    <source>
        <dbReference type="Pfam" id="PF00561"/>
    </source>
</evidence>
<proteinExistence type="predicted"/>
<organism evidence="3 4">
    <name type="scientific">Kutzneria kofuensis</name>
    <dbReference type="NCBI Taxonomy" id="103725"/>
    <lineage>
        <taxon>Bacteria</taxon>
        <taxon>Bacillati</taxon>
        <taxon>Actinomycetota</taxon>
        <taxon>Actinomycetes</taxon>
        <taxon>Pseudonocardiales</taxon>
        <taxon>Pseudonocardiaceae</taxon>
        <taxon>Kutzneria</taxon>
    </lineage>
</organism>
<dbReference type="SUPFAM" id="SSF53474">
    <property type="entry name" value="alpha/beta-Hydrolases"/>
    <property type="match status" value="1"/>
</dbReference>
<dbReference type="Gene3D" id="3.40.50.1820">
    <property type="entry name" value="alpha/beta hydrolase"/>
    <property type="match status" value="1"/>
</dbReference>
<evidence type="ECO:0000313" key="3">
    <source>
        <dbReference type="EMBL" id="MBB5895588.1"/>
    </source>
</evidence>
<protein>
    <submittedName>
        <fullName evidence="3">Pimeloyl-ACP methyl ester carboxylesterase</fullName>
    </submittedName>
</protein>
<evidence type="ECO:0000313" key="4">
    <source>
        <dbReference type="Proteomes" id="UP000585638"/>
    </source>
</evidence>
<dbReference type="PRINTS" id="PR00111">
    <property type="entry name" value="ABHYDROLASE"/>
</dbReference>
<dbReference type="GO" id="GO:0016787">
    <property type="term" value="F:hydrolase activity"/>
    <property type="evidence" value="ECO:0007669"/>
    <property type="project" value="UniProtKB-KW"/>
</dbReference>
<dbReference type="RefSeq" id="WP_184867360.1">
    <property type="nucleotide sequence ID" value="NZ_BAAAWY010000098.1"/>
</dbReference>